<dbReference type="SUPFAM" id="SSF103088">
    <property type="entry name" value="OmpA-like"/>
    <property type="match status" value="1"/>
</dbReference>
<evidence type="ECO:0000313" key="1">
    <source>
        <dbReference type="EMBL" id="ARU56361.1"/>
    </source>
</evidence>
<protein>
    <submittedName>
        <fullName evidence="1">OmpA family outer membrane protein</fullName>
    </submittedName>
</protein>
<dbReference type="RefSeq" id="WP_087461356.1">
    <property type="nucleotide sequence ID" value="NZ_CP021425.1"/>
</dbReference>
<reference evidence="1 2" key="1">
    <citation type="submission" date="2017-05" db="EMBL/GenBank/DDBJ databases">
        <title>Genomic insights into alkan degradation activity of Oleiphilus messinensis.</title>
        <authorList>
            <person name="Kozyavkin S.A."/>
            <person name="Slesarev A.I."/>
            <person name="Golyshin P.N."/>
            <person name="Korzhenkov A."/>
            <person name="Golyshina O.N."/>
            <person name="Toshchakov S.V."/>
        </authorList>
    </citation>
    <scope>NUCLEOTIDE SEQUENCE [LARGE SCALE GENOMIC DNA]</scope>
    <source>
        <strain evidence="1 2">ME102</strain>
    </source>
</reference>
<dbReference type="EMBL" id="CP021425">
    <property type="protein sequence ID" value="ARU56361.1"/>
    <property type="molecule type" value="Genomic_DNA"/>
</dbReference>
<dbReference type="OrthoDB" id="9790048at2"/>
<proteinExistence type="predicted"/>
<dbReference type="Proteomes" id="UP000196027">
    <property type="component" value="Chromosome"/>
</dbReference>
<sequence length="669" mass="75806">MAETSDGASQQENESEFIKLRHLLLGSDYDTVLQKLSSRNDTERVSEALSEAITHRELKDKSISQALGPVIDSAFENAIRNRPQRITRVIYPIIGPSIRKAVAQALAEMVRSLNQVLENSLSLRAIVWRFNAWRAGMNYGEYVLLKTLDFRVEQILLIHRETGLLLHNERAENVKGEDPELVSAMLTAINDFVSDSFTRDRDKAIENIKVGEFILEIESSPDAILVAAVRGSPSEDVTRQLQIALEKIYRIFGKELLAFNGDREIFAGAESILTPCLIEQRRGPENKRTPWLALILLILLVGYGSLKAFDHYQSSRVRHQLEQAINQTPGYMLVGSSIQENLLILRILRTEATPLPETWLQGKDVTPWNVQIKDIILPLTDQSPDTSEPDTRDLAIFALPDLLELNPDASLRNRDGKLIVSGTISEQEKQRLITNRWVKQSFNGVEFENIQIVDDKREIDSRLNRWRISMLSDQLGLSANTRLTVTGNILRITGPLTYEQWINLKQSRIVRDNFEQLDTTHADIAPQPGQYLRLLEEWNAAKSVISGIQFHFQSSTAVLTPGEEQKIPDLIARLEQLKLLAEKLNASDWQLYVIGYADHSGTESANLKISEERAYLIRRILNEHMDSGRLILAFGAGHQPNARLPLDQQRMVTLQIIHSKLSNKEYPGQ</sequence>
<dbReference type="KEGG" id="ome:OLMES_2298"/>
<evidence type="ECO:0000313" key="2">
    <source>
        <dbReference type="Proteomes" id="UP000196027"/>
    </source>
</evidence>
<keyword evidence="2" id="KW-1185">Reference proteome</keyword>
<dbReference type="InterPro" id="IPR036737">
    <property type="entry name" value="OmpA-like_sf"/>
</dbReference>
<dbReference type="AlphaFoldDB" id="A0A1Y0I7E0"/>
<accession>A0A1Y0I7E0</accession>
<name>A0A1Y0I7E0_9GAMM</name>
<gene>
    <name evidence="1" type="ORF">OLMES_2298</name>
</gene>
<organism evidence="1 2">
    <name type="scientific">Oleiphilus messinensis</name>
    <dbReference type="NCBI Taxonomy" id="141451"/>
    <lineage>
        <taxon>Bacteria</taxon>
        <taxon>Pseudomonadati</taxon>
        <taxon>Pseudomonadota</taxon>
        <taxon>Gammaproteobacteria</taxon>
        <taxon>Oceanospirillales</taxon>
        <taxon>Oleiphilaceae</taxon>
        <taxon>Oleiphilus</taxon>
    </lineage>
</organism>
<dbReference type="Gene3D" id="3.30.1330.60">
    <property type="entry name" value="OmpA-like domain"/>
    <property type="match status" value="1"/>
</dbReference>